<proteinExistence type="predicted"/>
<evidence type="ECO:0000259" key="2">
    <source>
        <dbReference type="Pfam" id="PF13240"/>
    </source>
</evidence>
<gene>
    <name evidence="3" type="ORF">OdinLCB4_002095</name>
</gene>
<keyword evidence="1" id="KW-0472">Membrane</keyword>
<protein>
    <submittedName>
        <fullName evidence="3">Zinc-ribbon domain-containing protein</fullName>
    </submittedName>
</protein>
<accession>A0AAF0IBT2</accession>
<dbReference type="Pfam" id="PF13240">
    <property type="entry name" value="Zn_Ribbon_1"/>
    <property type="match status" value="1"/>
</dbReference>
<evidence type="ECO:0000256" key="1">
    <source>
        <dbReference type="SAM" id="Phobius"/>
    </source>
</evidence>
<dbReference type="EMBL" id="CP091871">
    <property type="protein sequence ID" value="WEU40736.1"/>
    <property type="molecule type" value="Genomic_DNA"/>
</dbReference>
<reference evidence="3" key="2">
    <citation type="journal article" date="2022" name="Nat. Microbiol.">
        <title>A closed Candidatus Odinarchaeum chromosome exposes Asgard archaeal viruses.</title>
        <authorList>
            <person name="Tamarit D."/>
            <person name="Caceres E.F."/>
            <person name="Krupovic M."/>
            <person name="Nijland R."/>
            <person name="Eme L."/>
            <person name="Robinson N.P."/>
            <person name="Ettema T.J.G."/>
        </authorList>
    </citation>
    <scope>NUCLEOTIDE SEQUENCE</scope>
    <source>
        <strain evidence="3">LCB_4</strain>
    </source>
</reference>
<keyword evidence="1" id="KW-1133">Transmembrane helix</keyword>
<feature type="domain" description="Zinc-ribbon" evidence="2">
    <location>
        <begin position="182"/>
        <end position="203"/>
    </location>
</feature>
<dbReference type="InterPro" id="IPR026870">
    <property type="entry name" value="Zinc_ribbon_dom"/>
</dbReference>
<dbReference type="Proteomes" id="UP000186851">
    <property type="component" value="Chromosome"/>
</dbReference>
<evidence type="ECO:0000313" key="4">
    <source>
        <dbReference type="Proteomes" id="UP000186851"/>
    </source>
</evidence>
<reference evidence="3" key="1">
    <citation type="journal article" date="2017" name="Nature">
        <title>Asgard archaea illuminate the origin of eukaryotic cellular complexity.</title>
        <authorList>
            <person name="Zaremba-Niedzwiedzka K."/>
            <person name="Caceres E.F."/>
            <person name="Saw J.H."/>
            <person name="Backstrom D."/>
            <person name="Juzokaite L."/>
            <person name="Vancaester E."/>
            <person name="Seitz K.W."/>
            <person name="Anantharaman K."/>
            <person name="Starnawski P."/>
            <person name="Kjeldsen K.U."/>
            <person name="Scott M.B."/>
            <person name="Nunoura T."/>
            <person name="Banfield J.F."/>
            <person name="Schramm A."/>
            <person name="Baker B.J."/>
            <person name="Spang A."/>
            <person name="Ettema T.J.G."/>
        </authorList>
    </citation>
    <scope>NUCLEOTIDE SEQUENCE</scope>
    <source>
        <strain evidence="3">LCB_4</strain>
    </source>
</reference>
<name>A0AAF0IBT2_ODILC</name>
<feature type="transmembrane region" description="Helical" evidence="1">
    <location>
        <begin position="88"/>
        <end position="111"/>
    </location>
</feature>
<feature type="transmembrane region" description="Helical" evidence="1">
    <location>
        <begin position="54"/>
        <end position="76"/>
    </location>
</feature>
<organism evidence="3 4">
    <name type="scientific">Odinarchaeota yellowstonii (strain LCB_4)</name>
    <dbReference type="NCBI Taxonomy" id="1841599"/>
    <lineage>
        <taxon>Archaea</taxon>
        <taxon>Promethearchaeati</taxon>
        <taxon>Candidatus Odinarchaeota</taxon>
        <taxon>Candidatus Odinarchaeia</taxon>
        <taxon>Candidatus Odinarchaeales</taxon>
        <taxon>Candidatus Odinarchaeaceae</taxon>
        <taxon>Candidatus Odinarchaeum</taxon>
    </lineage>
</organism>
<feature type="transmembrane region" description="Helical" evidence="1">
    <location>
        <begin position="123"/>
        <end position="146"/>
    </location>
</feature>
<keyword evidence="1" id="KW-0812">Transmembrane</keyword>
<sequence>MVKILNKLALIAAALGIIPIGLPFITINFTRISTGESTIVSVYPWGLVGGSEAVFLPVINLILFMLPVIVAPLLAIYGSTKLVGGRTLIGLAGFISAFGVFQWFIQLGAFIGTGSDIASDLSWIGGLNLGFYISIAATVTFFLSILAHPKPSAVTPDLELLQPYQLEEKAEGGSSQTGGYKFCPYCGEKIPSEAVFCPKCGSPTNISEAKSSNLSKEYDVKIEGGEEPSENI</sequence>
<dbReference type="AlphaFoldDB" id="A0AAF0IBT2"/>
<dbReference type="KEGG" id="oyw:OdinLCB4_002095"/>
<evidence type="ECO:0000313" key="3">
    <source>
        <dbReference type="EMBL" id="WEU40736.1"/>
    </source>
</evidence>